<dbReference type="EMBL" id="QUNO01000011">
    <property type="protein sequence ID" value="REH41989.1"/>
    <property type="molecule type" value="Genomic_DNA"/>
</dbReference>
<comment type="similarity">
    <text evidence="1">Belongs to the bacterial solute-binding protein 1 family.</text>
</comment>
<dbReference type="InterPro" id="IPR006059">
    <property type="entry name" value="SBP"/>
</dbReference>
<dbReference type="OrthoDB" id="3495561at2"/>
<dbReference type="Gene3D" id="3.40.190.10">
    <property type="entry name" value="Periplasmic binding protein-like II"/>
    <property type="match status" value="2"/>
</dbReference>
<keyword evidence="3 4" id="KW-0732">Signal</keyword>
<evidence type="ECO:0000313" key="6">
    <source>
        <dbReference type="Proteomes" id="UP000256269"/>
    </source>
</evidence>
<name>A0A3E0HDB2_9PSEU</name>
<gene>
    <name evidence="5" type="ORF">BCF44_111294</name>
</gene>
<evidence type="ECO:0000256" key="2">
    <source>
        <dbReference type="ARBA" id="ARBA00022448"/>
    </source>
</evidence>
<proteinExistence type="inferred from homology"/>
<comment type="caution">
    <text evidence="5">The sequence shown here is derived from an EMBL/GenBank/DDBJ whole genome shotgun (WGS) entry which is preliminary data.</text>
</comment>
<dbReference type="GO" id="GO:1901982">
    <property type="term" value="F:maltose binding"/>
    <property type="evidence" value="ECO:0007669"/>
    <property type="project" value="TreeGrafter"/>
</dbReference>
<dbReference type="CDD" id="cd14750">
    <property type="entry name" value="PBP2_TMBP"/>
    <property type="match status" value="1"/>
</dbReference>
<dbReference type="Proteomes" id="UP000256269">
    <property type="component" value="Unassembled WGS sequence"/>
</dbReference>
<feature type="signal peptide" evidence="4">
    <location>
        <begin position="1"/>
        <end position="29"/>
    </location>
</feature>
<sequence>MAQPTGRRPRWRRGAVAMAAAALAAPMVAACGAGAGEGVTITVYYPPEQHFQNVVDQCNQQAGGAYHIVDVTSPRDADGQREQMVRRLAAGDPSLDILGLDVTWTSEFAGAGWIEPWTGANEAQARQDVLAGPLASASYNGKLYGATKNTNVQLLWYRGDLVSTPPSTWDEMIADAQQLKQRGKKYKIGFTGAQYEGLVVGFNTLTASAGGTLVSDDGTKAVVDDGAVQALAMLKKFATAGVTDAGLSSAQEQQIALLMENGDSAFELNWPYVYAAMQQDKPDLFKNFKWTRYPSLTPGGQAKVTIGGENLAISTYSQHKDEAFKAALCLRSPQMQDYSAVNDGVPPTIASVYDAPDMAKAYPMKDDIKAELATAASRPITPAYQNVSTIMQNLLSPPSAIDPQATADKMRQAIQDALDSKGVLP</sequence>
<dbReference type="SUPFAM" id="SSF53850">
    <property type="entry name" value="Periplasmic binding protein-like II"/>
    <property type="match status" value="1"/>
</dbReference>
<protein>
    <submittedName>
        <fullName evidence="5">Multiple sugar transport system substrate-binding protein</fullName>
    </submittedName>
</protein>
<evidence type="ECO:0000256" key="4">
    <source>
        <dbReference type="SAM" id="SignalP"/>
    </source>
</evidence>
<dbReference type="AlphaFoldDB" id="A0A3E0HDB2"/>
<evidence type="ECO:0000256" key="3">
    <source>
        <dbReference type="ARBA" id="ARBA00022729"/>
    </source>
</evidence>
<dbReference type="GO" id="GO:0055052">
    <property type="term" value="C:ATP-binding cassette (ABC) transporter complex, substrate-binding subunit-containing"/>
    <property type="evidence" value="ECO:0007669"/>
    <property type="project" value="TreeGrafter"/>
</dbReference>
<dbReference type="RefSeq" id="WP_116177995.1">
    <property type="nucleotide sequence ID" value="NZ_CP144375.1"/>
</dbReference>
<dbReference type="PANTHER" id="PTHR30061">
    <property type="entry name" value="MALTOSE-BINDING PERIPLASMIC PROTEIN"/>
    <property type="match status" value="1"/>
</dbReference>
<reference evidence="5 6" key="1">
    <citation type="submission" date="2018-08" db="EMBL/GenBank/DDBJ databases">
        <title>Genomic Encyclopedia of Archaeal and Bacterial Type Strains, Phase II (KMG-II): from individual species to whole genera.</title>
        <authorList>
            <person name="Goeker M."/>
        </authorList>
    </citation>
    <scope>NUCLEOTIDE SEQUENCE [LARGE SCALE GENOMIC DNA]</scope>
    <source>
        <strain evidence="5 6">DSM 45791</strain>
    </source>
</reference>
<evidence type="ECO:0000256" key="1">
    <source>
        <dbReference type="ARBA" id="ARBA00008520"/>
    </source>
</evidence>
<accession>A0A3E0HDB2</accession>
<organism evidence="5 6">
    <name type="scientific">Kutzneria buriramensis</name>
    <dbReference type="NCBI Taxonomy" id="1045776"/>
    <lineage>
        <taxon>Bacteria</taxon>
        <taxon>Bacillati</taxon>
        <taxon>Actinomycetota</taxon>
        <taxon>Actinomycetes</taxon>
        <taxon>Pseudonocardiales</taxon>
        <taxon>Pseudonocardiaceae</taxon>
        <taxon>Kutzneria</taxon>
    </lineage>
</organism>
<dbReference type="PROSITE" id="PS51257">
    <property type="entry name" value="PROKAR_LIPOPROTEIN"/>
    <property type="match status" value="1"/>
</dbReference>
<dbReference type="GO" id="GO:0042956">
    <property type="term" value="P:maltodextrin transmembrane transport"/>
    <property type="evidence" value="ECO:0007669"/>
    <property type="project" value="TreeGrafter"/>
</dbReference>
<dbReference type="PANTHER" id="PTHR30061:SF50">
    <property type="entry name" value="MALTOSE_MALTODEXTRIN-BINDING PERIPLASMIC PROTEIN"/>
    <property type="match status" value="1"/>
</dbReference>
<keyword evidence="6" id="KW-1185">Reference proteome</keyword>
<feature type="chain" id="PRO_5038994192" evidence="4">
    <location>
        <begin position="30"/>
        <end position="425"/>
    </location>
</feature>
<dbReference type="GO" id="GO:0015768">
    <property type="term" value="P:maltose transport"/>
    <property type="evidence" value="ECO:0007669"/>
    <property type="project" value="TreeGrafter"/>
</dbReference>
<keyword evidence="2" id="KW-0813">Transport</keyword>
<evidence type="ECO:0000313" key="5">
    <source>
        <dbReference type="EMBL" id="REH41989.1"/>
    </source>
</evidence>
<keyword evidence="5" id="KW-0762">Sugar transport</keyword>
<dbReference type="Pfam" id="PF01547">
    <property type="entry name" value="SBP_bac_1"/>
    <property type="match status" value="1"/>
</dbReference>